<accession>A0AA37TMJ6</accession>
<dbReference type="Gene3D" id="3.40.720.10">
    <property type="entry name" value="Alkaline Phosphatase, subunit A"/>
    <property type="match status" value="1"/>
</dbReference>
<protein>
    <submittedName>
        <fullName evidence="4">Sulfatase</fullName>
    </submittedName>
</protein>
<feature type="transmembrane region" description="Helical" evidence="1">
    <location>
        <begin position="167"/>
        <end position="189"/>
    </location>
</feature>
<dbReference type="InterPro" id="IPR000917">
    <property type="entry name" value="Sulfatase_N"/>
</dbReference>
<proteinExistence type="predicted"/>
<sequence length="592" mass="66515">MLKQAENQKRETTSALINWGHWFAFFNGVLAVLIGFRYLSAIGSPEGLVGWSYFLASSFGHFVFLAFMIYLLFLFPATLLLPYSSFLRGFAAILASFAQTILLFDVQVFKSYGIHLSPFSFELAYSNLSSVIHGSSALLTLSVLVTIQLVVANWIWRRIRKIQKKNWGPKVVIAVAISFFGSHLVHIWADLTQETRITRQDVLLPLSYPATARSFMAEHGIEQELPTVATPTETQLNYPLAEMSCQNLSKPNNVLMVVVDGWRADMVDAETMPFFSQYAQLNRRYNQHYSGGSNARTGLFSILYGLQGNYIDAIESDNTPPVLSQVLTDLGYQLNWYSSSEQANSALQLANFQQHPSENLANQANTDKAIVANYLTQQPTHTAPWFNVVRLSGPSSYDTPTGYLGIATTKAPLQYNVAERILFNQYRQSLHALDDRLHALLAAQAPNTNIIITGINGMVFSSDIASYRNNLAPESVRVPLVMHWPQLDNSDVDYVTSHNGLVATLLSRTAMCSNPVSDYSSGTSLMAPSTQQWVYAGNARNFAIYQQGRVTVINRHGKYRIYDGDFNRKRDYRLRAKPLIEVMRETQRFVDK</sequence>
<evidence type="ECO:0000259" key="3">
    <source>
        <dbReference type="Pfam" id="PF11893"/>
    </source>
</evidence>
<reference evidence="4 5" key="1">
    <citation type="journal article" date="2014" name="Int. J. Syst. Evol. Microbiol.">
        <title>Complete genome sequence of Corynebacterium casei LMG S-19264T (=DSM 44701T), isolated from a smear-ripened cheese.</title>
        <authorList>
            <consortium name="US DOE Joint Genome Institute (JGI-PGF)"/>
            <person name="Walter F."/>
            <person name="Albersmeier A."/>
            <person name="Kalinowski J."/>
            <person name="Ruckert C."/>
        </authorList>
    </citation>
    <scope>NUCLEOTIDE SEQUENCE [LARGE SCALE GENOMIC DNA]</scope>
    <source>
        <strain evidence="4 5">NBRC 112785</strain>
    </source>
</reference>
<dbReference type="Pfam" id="PF00884">
    <property type="entry name" value="Sulfatase"/>
    <property type="match status" value="1"/>
</dbReference>
<feature type="domain" description="Inner membrane protein YejM N-terminal" evidence="3">
    <location>
        <begin position="7"/>
        <end position="245"/>
    </location>
</feature>
<keyword evidence="1" id="KW-0812">Transmembrane</keyword>
<keyword evidence="5" id="KW-1185">Reference proteome</keyword>
<evidence type="ECO:0000313" key="5">
    <source>
        <dbReference type="Proteomes" id="UP001157439"/>
    </source>
</evidence>
<dbReference type="InterPro" id="IPR024588">
    <property type="entry name" value="YejM_N"/>
</dbReference>
<keyword evidence="1" id="KW-0472">Membrane</keyword>
<dbReference type="SUPFAM" id="SSF53649">
    <property type="entry name" value="Alkaline phosphatase-like"/>
    <property type="match status" value="1"/>
</dbReference>
<comment type="caution">
    <text evidence="4">The sequence shown here is derived from an EMBL/GenBank/DDBJ whole genome shotgun (WGS) entry which is preliminary data.</text>
</comment>
<keyword evidence="1" id="KW-1133">Transmembrane helix</keyword>
<name>A0AA37TMJ6_9GAMM</name>
<dbReference type="PIRSF" id="PIRSF004950">
    <property type="entry name" value="Mmb_sulf_HI0842"/>
    <property type="match status" value="1"/>
</dbReference>
<dbReference type="InterPro" id="IPR017850">
    <property type="entry name" value="Alkaline_phosphatase_core_sf"/>
</dbReference>
<dbReference type="EMBL" id="BSPO01000003">
    <property type="protein sequence ID" value="GLS84344.1"/>
    <property type="molecule type" value="Genomic_DNA"/>
</dbReference>
<feature type="transmembrane region" description="Helical" evidence="1">
    <location>
        <begin position="59"/>
        <end position="83"/>
    </location>
</feature>
<dbReference type="InterPro" id="IPR012159">
    <property type="entry name" value="YejM-like"/>
</dbReference>
<evidence type="ECO:0000259" key="2">
    <source>
        <dbReference type="Pfam" id="PF00884"/>
    </source>
</evidence>
<dbReference type="Proteomes" id="UP001157439">
    <property type="component" value="Unassembled WGS sequence"/>
</dbReference>
<dbReference type="RefSeq" id="WP_095498173.1">
    <property type="nucleotide sequence ID" value="NZ_BSPO01000003.1"/>
</dbReference>
<evidence type="ECO:0000313" key="4">
    <source>
        <dbReference type="EMBL" id="GLS84344.1"/>
    </source>
</evidence>
<feature type="transmembrane region" description="Helical" evidence="1">
    <location>
        <begin position="90"/>
        <end position="112"/>
    </location>
</feature>
<feature type="domain" description="Sulfatase N-terminal" evidence="2">
    <location>
        <begin position="253"/>
        <end position="508"/>
    </location>
</feature>
<evidence type="ECO:0000256" key="1">
    <source>
        <dbReference type="SAM" id="Phobius"/>
    </source>
</evidence>
<dbReference type="Pfam" id="PF11893">
    <property type="entry name" value="DUF3413"/>
    <property type="match status" value="1"/>
</dbReference>
<organism evidence="4 5">
    <name type="scientific">Paraferrimonas haliotis</name>
    <dbReference type="NCBI Taxonomy" id="2013866"/>
    <lineage>
        <taxon>Bacteria</taxon>
        <taxon>Pseudomonadati</taxon>
        <taxon>Pseudomonadota</taxon>
        <taxon>Gammaproteobacteria</taxon>
        <taxon>Alteromonadales</taxon>
        <taxon>Ferrimonadaceae</taxon>
        <taxon>Paraferrimonas</taxon>
    </lineage>
</organism>
<gene>
    <name evidence="4" type="primary">yejM</name>
    <name evidence="4" type="ORF">GCM10007894_23210</name>
</gene>
<dbReference type="AlphaFoldDB" id="A0AA37TMJ6"/>
<feature type="transmembrane region" description="Helical" evidence="1">
    <location>
        <begin position="21"/>
        <end position="39"/>
    </location>
</feature>
<feature type="transmembrane region" description="Helical" evidence="1">
    <location>
        <begin position="132"/>
        <end position="155"/>
    </location>
</feature>